<reference evidence="4 5" key="1">
    <citation type="submission" date="2016-10" db="EMBL/GenBank/DDBJ databases">
        <authorList>
            <person name="Varghese N."/>
            <person name="Submissions S."/>
        </authorList>
    </citation>
    <scope>NUCLEOTIDE SEQUENCE [LARGE SCALE GENOMIC DNA]</scope>
    <source>
        <strain evidence="4 5">CECT 8317</strain>
    </source>
</reference>
<evidence type="ECO:0000256" key="1">
    <source>
        <dbReference type="SAM" id="SignalP"/>
    </source>
</evidence>
<feature type="domain" description="Capsule biosynthesis GfcC-like C-terminal" evidence="2">
    <location>
        <begin position="167"/>
        <end position="247"/>
    </location>
</feature>
<evidence type="ECO:0000313" key="4">
    <source>
        <dbReference type="EMBL" id="SEF67584.1"/>
    </source>
</evidence>
<comment type="caution">
    <text evidence="4">The sequence shown here is derived from an EMBL/GenBank/DDBJ whole genome shotgun (WGS) entry which is preliminary data.</text>
</comment>
<keyword evidence="1" id="KW-0732">Signal</keyword>
<sequence length="259" mass="28050">MKRLILPLLALIPALSGAPLMASNLMVEGQVESPGEYAWRDGLRLLDLTTSAGVSVNSWPLGAALLRESAEPDQRKLKAGVLFDLGTARVKAATIGDNSLTDLLSDLQEQVLRMPTTGRIQAEMNPLKQRLARYNPLLEPGDHLVYPANPGTIKVIGAVTATCTLDFVSGLRPQRYIDQCPRHWVANPDEIYLIQPDGAVTRLGVASWNSEDAWLAEGGMIYVPLRAALFSDSGNTFNNEMAALLATQYTGVEASADHE</sequence>
<evidence type="ECO:0000259" key="3">
    <source>
        <dbReference type="Pfam" id="PF20616"/>
    </source>
</evidence>
<dbReference type="EMBL" id="FNVE01000001">
    <property type="protein sequence ID" value="SEF67584.1"/>
    <property type="molecule type" value="Genomic_DNA"/>
</dbReference>
<feature type="chain" id="PRO_5042993121" evidence="1">
    <location>
        <begin position="23"/>
        <end position="259"/>
    </location>
</feature>
<feature type="domain" description="Capsule biosynthesis GfcC-like N-terminal" evidence="3">
    <location>
        <begin position="40"/>
        <end position="146"/>
    </location>
</feature>
<dbReference type="Pfam" id="PF06251">
    <property type="entry name" value="Caps_syn_GfcC_C"/>
    <property type="match status" value="1"/>
</dbReference>
<proteinExistence type="predicted"/>
<dbReference type="Proteomes" id="UP000243518">
    <property type="component" value="Unassembled WGS sequence"/>
</dbReference>
<feature type="signal peptide" evidence="1">
    <location>
        <begin position="1"/>
        <end position="22"/>
    </location>
</feature>
<dbReference type="Pfam" id="PF20616">
    <property type="entry name" value="Caps_syn_GfcC_N"/>
    <property type="match status" value="1"/>
</dbReference>
<organism evidence="4 5">
    <name type="scientific">Halopseudomonas aestusnigri</name>
    <dbReference type="NCBI Taxonomy" id="857252"/>
    <lineage>
        <taxon>Bacteria</taxon>
        <taxon>Pseudomonadati</taxon>
        <taxon>Pseudomonadota</taxon>
        <taxon>Gammaproteobacteria</taxon>
        <taxon>Pseudomonadales</taxon>
        <taxon>Pseudomonadaceae</taxon>
        <taxon>Halopseudomonas</taxon>
    </lineage>
</organism>
<dbReference type="InterPro" id="IPR046459">
    <property type="entry name" value="Caps_syn_GfcC_N"/>
</dbReference>
<dbReference type="RefSeq" id="WP_088273733.1">
    <property type="nucleotide sequence ID" value="NZ_FNVE01000001.1"/>
</dbReference>
<dbReference type="InterPro" id="IPR010425">
    <property type="entry name" value="Caps_synth_GfcC-like_C"/>
</dbReference>
<evidence type="ECO:0000259" key="2">
    <source>
        <dbReference type="Pfam" id="PF06251"/>
    </source>
</evidence>
<dbReference type="AlphaFoldDB" id="A0AAQ1G555"/>
<protein>
    <submittedName>
        <fullName evidence="4">Capsule biosynthesis GfcC</fullName>
    </submittedName>
</protein>
<evidence type="ECO:0000313" key="5">
    <source>
        <dbReference type="Proteomes" id="UP000243518"/>
    </source>
</evidence>
<dbReference type="Gene3D" id="3.10.560.10">
    <property type="entry name" value="Outer membrane lipoprotein wza domain like"/>
    <property type="match status" value="1"/>
</dbReference>
<name>A0AAQ1G555_9GAMM</name>
<gene>
    <name evidence="4" type="ORF">SAMN05216586_101649</name>
</gene>
<accession>A0AAQ1G555</accession>
<keyword evidence="5" id="KW-1185">Reference proteome</keyword>